<feature type="compositionally biased region" description="Basic and acidic residues" evidence="1">
    <location>
        <begin position="194"/>
        <end position="203"/>
    </location>
</feature>
<feature type="region of interest" description="Disordered" evidence="1">
    <location>
        <begin position="168"/>
        <end position="243"/>
    </location>
</feature>
<proteinExistence type="predicted"/>
<feature type="compositionally biased region" description="Basic residues" evidence="1">
    <location>
        <begin position="282"/>
        <end position="294"/>
    </location>
</feature>
<dbReference type="AlphaFoldDB" id="A0A8H6SL02"/>
<evidence type="ECO:0000313" key="3">
    <source>
        <dbReference type="Proteomes" id="UP000636479"/>
    </source>
</evidence>
<feature type="region of interest" description="Disordered" evidence="1">
    <location>
        <begin position="263"/>
        <end position="323"/>
    </location>
</feature>
<feature type="compositionally biased region" description="Basic and acidic residues" evidence="1">
    <location>
        <begin position="214"/>
        <end position="227"/>
    </location>
</feature>
<dbReference type="GeneID" id="59346213"/>
<evidence type="ECO:0000313" key="2">
    <source>
        <dbReference type="EMBL" id="KAF7301341.1"/>
    </source>
</evidence>
<organism evidence="2 3">
    <name type="scientific">Mycena indigotica</name>
    <dbReference type="NCBI Taxonomy" id="2126181"/>
    <lineage>
        <taxon>Eukaryota</taxon>
        <taxon>Fungi</taxon>
        <taxon>Dikarya</taxon>
        <taxon>Basidiomycota</taxon>
        <taxon>Agaricomycotina</taxon>
        <taxon>Agaricomycetes</taxon>
        <taxon>Agaricomycetidae</taxon>
        <taxon>Agaricales</taxon>
        <taxon>Marasmiineae</taxon>
        <taxon>Mycenaceae</taxon>
        <taxon>Mycena</taxon>
    </lineage>
</organism>
<feature type="compositionally biased region" description="Low complexity" evidence="1">
    <location>
        <begin position="85"/>
        <end position="96"/>
    </location>
</feature>
<gene>
    <name evidence="2" type="ORF">MIND_00699300</name>
</gene>
<accession>A0A8H6SL02</accession>
<dbReference type="EMBL" id="JACAZF010000006">
    <property type="protein sequence ID" value="KAF7301341.1"/>
    <property type="molecule type" value="Genomic_DNA"/>
</dbReference>
<comment type="caution">
    <text evidence="2">The sequence shown here is derived from an EMBL/GenBank/DDBJ whole genome shotgun (WGS) entry which is preliminary data.</text>
</comment>
<feature type="compositionally biased region" description="Polar residues" evidence="1">
    <location>
        <begin position="59"/>
        <end position="76"/>
    </location>
</feature>
<feature type="compositionally biased region" description="Polar residues" evidence="1">
    <location>
        <begin position="11"/>
        <end position="22"/>
    </location>
</feature>
<evidence type="ECO:0000256" key="1">
    <source>
        <dbReference type="SAM" id="MobiDB-lite"/>
    </source>
</evidence>
<reference evidence="2" key="1">
    <citation type="submission" date="2020-05" db="EMBL/GenBank/DDBJ databases">
        <title>Mycena genomes resolve the evolution of fungal bioluminescence.</title>
        <authorList>
            <person name="Tsai I.J."/>
        </authorList>
    </citation>
    <scope>NUCLEOTIDE SEQUENCE</scope>
    <source>
        <strain evidence="2">171206Taipei</strain>
    </source>
</reference>
<dbReference type="RefSeq" id="XP_037219341.1">
    <property type="nucleotide sequence ID" value="XM_037363697.1"/>
</dbReference>
<feature type="compositionally biased region" description="Basic residues" evidence="1">
    <location>
        <begin position="38"/>
        <end position="49"/>
    </location>
</feature>
<feature type="compositionally biased region" description="Low complexity" evidence="1">
    <location>
        <begin position="228"/>
        <end position="238"/>
    </location>
</feature>
<name>A0A8H6SL02_9AGAR</name>
<feature type="region of interest" description="Disordered" evidence="1">
    <location>
        <begin position="126"/>
        <end position="149"/>
    </location>
</feature>
<sequence>MMRIKDIFRAFSSSSQEAQTSDVPAGNPIADPATSPGRRSRRLKRRPAKRATMELDNTPIVSQNSPAASHSTPNLLSDSSRHSHSPSARSWSSSAHQPRQISAHDSWGSYHGSIFQAPANVLQTQAQQDVVSRGDTESVLPSSAYGPRMEGLFSHQHDLERESPLTELASSLRSSQRRASRPLPEPPTHSSRPTAHDWAENSKRNPASTPILNREARAPSPEVEHQRSSGSRGNRSRSPGTYYIVPSGVNVIFENEAGKEITRVGDFGPEEGRPSPVENRNERRHRSGRHKHHREREDRHGRGRRSHSSDSEKSYGASEAPTIILIDKYGRQIPIMPYGHR</sequence>
<keyword evidence="3" id="KW-1185">Reference proteome</keyword>
<dbReference type="Proteomes" id="UP000636479">
    <property type="component" value="Unassembled WGS sequence"/>
</dbReference>
<dbReference type="OrthoDB" id="3240950at2759"/>
<protein>
    <submittedName>
        <fullName evidence="2">Uncharacterized protein</fullName>
    </submittedName>
</protein>
<feature type="region of interest" description="Disordered" evidence="1">
    <location>
        <begin position="1"/>
        <end position="107"/>
    </location>
</feature>